<comment type="caution">
    <text evidence="1">The sequence shown here is derived from an EMBL/GenBank/DDBJ whole genome shotgun (WGS) entry which is preliminary data.</text>
</comment>
<accession>A0A3L6DVR1</accession>
<reference evidence="1" key="1">
    <citation type="journal article" date="2018" name="Nat. Genet.">
        <title>Extensive intraspecific gene order and gene structural variations between Mo17 and other maize genomes.</title>
        <authorList>
            <person name="Sun S."/>
            <person name="Zhou Y."/>
            <person name="Chen J."/>
            <person name="Shi J."/>
            <person name="Zhao H."/>
            <person name="Zhao H."/>
            <person name="Song W."/>
            <person name="Zhang M."/>
            <person name="Cui Y."/>
            <person name="Dong X."/>
            <person name="Liu H."/>
            <person name="Ma X."/>
            <person name="Jiao Y."/>
            <person name="Wang B."/>
            <person name="Wei X."/>
            <person name="Stein J.C."/>
            <person name="Glaubitz J.C."/>
            <person name="Lu F."/>
            <person name="Yu G."/>
            <person name="Liang C."/>
            <person name="Fengler K."/>
            <person name="Li B."/>
            <person name="Rafalski A."/>
            <person name="Schnable P.S."/>
            <person name="Ware D.H."/>
            <person name="Buckler E.S."/>
            <person name="Lai J."/>
        </authorList>
    </citation>
    <scope>NUCLEOTIDE SEQUENCE [LARGE SCALE GENOMIC DNA]</scope>
    <source>
        <tissue evidence="1">Seedling</tissue>
    </source>
</reference>
<protein>
    <submittedName>
        <fullName evidence="1">Uncharacterized protein</fullName>
    </submittedName>
</protein>
<dbReference type="Proteomes" id="UP000251960">
    <property type="component" value="Chromosome 7"/>
</dbReference>
<dbReference type="AlphaFoldDB" id="A0A3L6DVR1"/>
<gene>
    <name evidence="1" type="ORF">Zm00014a_038257</name>
</gene>
<dbReference type="EMBL" id="NCVQ01000008">
    <property type="protein sequence ID" value="PWZ12549.1"/>
    <property type="molecule type" value="Genomic_DNA"/>
</dbReference>
<organism evidence="1">
    <name type="scientific">Zea mays</name>
    <name type="common">Maize</name>
    <dbReference type="NCBI Taxonomy" id="4577"/>
    <lineage>
        <taxon>Eukaryota</taxon>
        <taxon>Viridiplantae</taxon>
        <taxon>Streptophyta</taxon>
        <taxon>Embryophyta</taxon>
        <taxon>Tracheophyta</taxon>
        <taxon>Spermatophyta</taxon>
        <taxon>Magnoliopsida</taxon>
        <taxon>Liliopsida</taxon>
        <taxon>Poales</taxon>
        <taxon>Poaceae</taxon>
        <taxon>PACMAD clade</taxon>
        <taxon>Panicoideae</taxon>
        <taxon>Andropogonodae</taxon>
        <taxon>Andropogoneae</taxon>
        <taxon>Tripsacinae</taxon>
        <taxon>Zea</taxon>
    </lineage>
</organism>
<sequence>MTFDIAFVMVRKKRERVSQGVKSYALTINYNWFLTKEFRYMH</sequence>
<name>A0A3L6DVR1_MAIZE</name>
<proteinExistence type="predicted"/>
<evidence type="ECO:0000313" key="1">
    <source>
        <dbReference type="EMBL" id="PWZ12549.1"/>
    </source>
</evidence>